<reference evidence="5" key="1">
    <citation type="journal article" date="2023" name="Mol. Biol. Evol.">
        <title>Third-Generation Sequencing Reveals the Adaptive Role of the Epigenome in Three Deep-Sea Polychaetes.</title>
        <authorList>
            <person name="Perez M."/>
            <person name="Aroh O."/>
            <person name="Sun Y."/>
            <person name="Lan Y."/>
            <person name="Juniper S.K."/>
            <person name="Young C.R."/>
            <person name="Angers B."/>
            <person name="Qian P.Y."/>
        </authorList>
    </citation>
    <scope>NUCLEOTIDE SEQUENCE</scope>
    <source>
        <strain evidence="5">P08H-3</strain>
    </source>
</reference>
<comment type="caution">
    <text evidence="5">The sequence shown here is derived from an EMBL/GenBank/DDBJ whole genome shotgun (WGS) entry which is preliminary data.</text>
</comment>
<feature type="region of interest" description="Disordered" evidence="3">
    <location>
        <begin position="153"/>
        <end position="218"/>
    </location>
</feature>
<dbReference type="PROSITE" id="PS01031">
    <property type="entry name" value="SHSP"/>
    <property type="match status" value="1"/>
</dbReference>
<feature type="domain" description="SHSP" evidence="4">
    <location>
        <begin position="296"/>
        <end position="400"/>
    </location>
</feature>
<dbReference type="PRINTS" id="PR00299">
    <property type="entry name" value="ACRYSTALLIN"/>
</dbReference>
<organism evidence="5 6">
    <name type="scientific">Paralvinella palmiformis</name>
    <dbReference type="NCBI Taxonomy" id="53620"/>
    <lineage>
        <taxon>Eukaryota</taxon>
        <taxon>Metazoa</taxon>
        <taxon>Spiralia</taxon>
        <taxon>Lophotrochozoa</taxon>
        <taxon>Annelida</taxon>
        <taxon>Polychaeta</taxon>
        <taxon>Sedentaria</taxon>
        <taxon>Canalipalpata</taxon>
        <taxon>Terebellida</taxon>
        <taxon>Terebelliformia</taxon>
        <taxon>Alvinellidae</taxon>
        <taxon>Paralvinella</taxon>
    </lineage>
</organism>
<protein>
    <recommendedName>
        <fullName evidence="4">SHSP domain-containing protein</fullName>
    </recommendedName>
</protein>
<evidence type="ECO:0000256" key="1">
    <source>
        <dbReference type="PROSITE-ProRule" id="PRU00285"/>
    </source>
</evidence>
<dbReference type="InterPro" id="IPR002068">
    <property type="entry name" value="A-crystallin/Hsp20_dom"/>
</dbReference>
<evidence type="ECO:0000313" key="6">
    <source>
        <dbReference type="Proteomes" id="UP001208570"/>
    </source>
</evidence>
<dbReference type="Proteomes" id="UP001208570">
    <property type="component" value="Unassembled WGS sequence"/>
</dbReference>
<feature type="compositionally biased region" description="Basic and acidic residues" evidence="3">
    <location>
        <begin position="153"/>
        <end position="162"/>
    </location>
</feature>
<evidence type="ECO:0000256" key="2">
    <source>
        <dbReference type="RuleBase" id="RU003616"/>
    </source>
</evidence>
<dbReference type="GO" id="GO:0005634">
    <property type="term" value="C:nucleus"/>
    <property type="evidence" value="ECO:0007669"/>
    <property type="project" value="TreeGrafter"/>
</dbReference>
<dbReference type="PANTHER" id="PTHR45640:SF26">
    <property type="entry name" value="RE23625P"/>
    <property type="match status" value="1"/>
</dbReference>
<feature type="compositionally biased region" description="Polar residues" evidence="3">
    <location>
        <begin position="164"/>
        <end position="183"/>
    </location>
</feature>
<proteinExistence type="inferred from homology"/>
<dbReference type="Gene3D" id="2.60.40.790">
    <property type="match status" value="1"/>
</dbReference>
<dbReference type="EMBL" id="JAODUP010001201">
    <property type="protein sequence ID" value="KAK2140935.1"/>
    <property type="molecule type" value="Genomic_DNA"/>
</dbReference>
<dbReference type="AlphaFoldDB" id="A0AAD9MPT3"/>
<dbReference type="SUPFAM" id="SSF49764">
    <property type="entry name" value="HSP20-like chaperones"/>
    <property type="match status" value="1"/>
</dbReference>
<dbReference type="GO" id="GO:0009408">
    <property type="term" value="P:response to heat"/>
    <property type="evidence" value="ECO:0007669"/>
    <property type="project" value="TreeGrafter"/>
</dbReference>
<dbReference type="GO" id="GO:0051082">
    <property type="term" value="F:unfolded protein binding"/>
    <property type="evidence" value="ECO:0007669"/>
    <property type="project" value="TreeGrafter"/>
</dbReference>
<gene>
    <name evidence="5" type="ORF">LSH36_1201g00046</name>
</gene>
<keyword evidence="6" id="KW-1185">Reference proteome</keyword>
<evidence type="ECO:0000313" key="5">
    <source>
        <dbReference type="EMBL" id="KAK2140935.1"/>
    </source>
</evidence>
<dbReference type="GO" id="GO:0005737">
    <property type="term" value="C:cytoplasm"/>
    <property type="evidence" value="ECO:0007669"/>
    <property type="project" value="TreeGrafter"/>
</dbReference>
<dbReference type="PANTHER" id="PTHR45640">
    <property type="entry name" value="HEAT SHOCK PROTEIN HSP-12.2-RELATED"/>
    <property type="match status" value="1"/>
</dbReference>
<dbReference type="CDD" id="cd06526">
    <property type="entry name" value="metazoan_ACD"/>
    <property type="match status" value="1"/>
</dbReference>
<dbReference type="GO" id="GO:0042026">
    <property type="term" value="P:protein refolding"/>
    <property type="evidence" value="ECO:0007669"/>
    <property type="project" value="TreeGrafter"/>
</dbReference>
<feature type="compositionally biased region" description="Basic and acidic residues" evidence="3">
    <location>
        <begin position="184"/>
        <end position="218"/>
    </location>
</feature>
<comment type="similarity">
    <text evidence="1 2">Belongs to the small heat shock protein (HSP20) family.</text>
</comment>
<evidence type="ECO:0000259" key="4">
    <source>
        <dbReference type="PROSITE" id="PS01031"/>
    </source>
</evidence>
<feature type="compositionally biased region" description="Polar residues" evidence="3">
    <location>
        <begin position="280"/>
        <end position="298"/>
    </location>
</feature>
<accession>A0AAD9MPT3</accession>
<sequence>MSFFCRPVIYLPAASQWDYSPRSQVTRTHRRNLRRHPYSTQLGRHLFEYLLDDNSFDEIYDDADLPSSYVNIKPRRVWINKKKVPIKTPEKAVRYVEEQKNSKNDDGFLMDLDQLVGCLFSTIYGAQSELKSQSNPYRTKSAKIEDHLEGTKRIKQTSEKKPSKIQSTTNLSKQPITEQISSNRKLDEVEIKNNTKEKKSDQSTQNEEKVKSTVQPVREKPDDVQVIFVVDGNPCEEGTANVNGMDCSRNMCQPEEMEEEHHTEMDHPDQGEESKELTEIQGTETSNVDDNNEQTNSEDFGNTQIMELEDSEKFQATFDLSSFLPEEIQVKLSEDKLVLDAEHEVTKEGLIERHSVRKVMTLPSGVDPDSLRCRLADDGHMTITANHIGKNYKILKIEKQTD</sequence>
<dbReference type="Pfam" id="PF00011">
    <property type="entry name" value="HSP20"/>
    <property type="match status" value="1"/>
</dbReference>
<dbReference type="InterPro" id="IPR001436">
    <property type="entry name" value="Alpha-crystallin/sHSP_animal"/>
</dbReference>
<feature type="region of interest" description="Disordered" evidence="3">
    <location>
        <begin position="254"/>
        <end position="298"/>
    </location>
</feature>
<dbReference type="InterPro" id="IPR008978">
    <property type="entry name" value="HSP20-like_chaperone"/>
</dbReference>
<name>A0AAD9MPT3_9ANNE</name>
<feature type="compositionally biased region" description="Basic and acidic residues" evidence="3">
    <location>
        <begin position="259"/>
        <end position="278"/>
    </location>
</feature>
<evidence type="ECO:0000256" key="3">
    <source>
        <dbReference type="SAM" id="MobiDB-lite"/>
    </source>
</evidence>